<protein>
    <submittedName>
        <fullName evidence="8">ABC transporter</fullName>
    </submittedName>
</protein>
<dbReference type="PATRIC" id="fig|1076.23.peg.549"/>
<organism evidence="8 9">
    <name type="scientific">Rhodopseudomonas palustris</name>
    <dbReference type="NCBI Taxonomy" id="1076"/>
    <lineage>
        <taxon>Bacteria</taxon>
        <taxon>Pseudomonadati</taxon>
        <taxon>Pseudomonadota</taxon>
        <taxon>Alphaproteobacteria</taxon>
        <taxon>Hyphomicrobiales</taxon>
        <taxon>Nitrobacteraceae</taxon>
        <taxon>Rhodopseudomonas</taxon>
    </lineage>
</organism>
<dbReference type="InterPro" id="IPR027417">
    <property type="entry name" value="P-loop_NTPase"/>
</dbReference>
<evidence type="ECO:0000256" key="6">
    <source>
        <dbReference type="SAM" id="MobiDB-lite"/>
    </source>
</evidence>
<keyword evidence="3" id="KW-0547">Nucleotide-binding</keyword>
<dbReference type="PANTHER" id="PTHR42788:SF13">
    <property type="entry name" value="ALIPHATIC SULFONATES IMPORT ATP-BINDING PROTEIN SSUB"/>
    <property type="match status" value="1"/>
</dbReference>
<dbReference type="InterPro" id="IPR003439">
    <property type="entry name" value="ABC_transporter-like_ATP-bd"/>
</dbReference>
<evidence type="ECO:0000313" key="9">
    <source>
        <dbReference type="Proteomes" id="UP000032515"/>
    </source>
</evidence>
<sequence>MALIKSTTSWPGAHIAINGVSHHYRRSTVNVLSDISLEVQPCEAVALVGRSGCGKSTLLHIISGLALPSAGEVRIDGARVEGPSPHWIVMFQQPNLYPWMTVAQNVGIGLKFAGRPRREIAARVSELLQLVELDGYAARNVQDLSGGQQQRIALARSLAVCPKVLLLDEPFSALDGVTRRALQRDVRRIAVEMGITLVIVTHDIPEAVAMADRAVIMTADPGRIAEIVPIEGDHQDRERRGTGAQAAQIKLQAAFERAAGRSVEAPVSLLAAHSAQPDCSVQQAHRPEPLKIVTAGHR</sequence>
<comment type="caution">
    <text evidence="8">The sequence shown here is derived from an EMBL/GenBank/DDBJ whole genome shotgun (WGS) entry which is preliminary data.</text>
</comment>
<dbReference type="OrthoDB" id="9807242at2"/>
<evidence type="ECO:0000256" key="4">
    <source>
        <dbReference type="ARBA" id="ARBA00022840"/>
    </source>
</evidence>
<evidence type="ECO:0000256" key="5">
    <source>
        <dbReference type="ARBA" id="ARBA00024722"/>
    </source>
</evidence>
<reference evidence="8 9" key="1">
    <citation type="submission" date="2014-11" db="EMBL/GenBank/DDBJ databases">
        <title>Genomics and ecophysiology of heterotrophic nitrogen fixing bacteria isolated from estuarine surface water.</title>
        <authorList>
            <person name="Bentzon-Tilia M."/>
            <person name="Severin I."/>
            <person name="Hansen L.H."/>
            <person name="Riemann L."/>
        </authorList>
    </citation>
    <scope>NUCLEOTIDE SEQUENCE [LARGE SCALE GENOMIC DNA]</scope>
    <source>
        <strain evidence="8 9">BAL398</strain>
    </source>
</reference>
<feature type="domain" description="ABC transporter" evidence="7">
    <location>
        <begin position="15"/>
        <end position="244"/>
    </location>
</feature>
<dbReference type="Gene3D" id="3.40.50.300">
    <property type="entry name" value="P-loop containing nucleotide triphosphate hydrolases"/>
    <property type="match status" value="1"/>
</dbReference>
<dbReference type="RefSeq" id="WP_044404136.1">
    <property type="nucleotide sequence ID" value="NZ_JXXE01000014.1"/>
</dbReference>
<comment type="similarity">
    <text evidence="1">Belongs to the ABC transporter superfamily.</text>
</comment>
<dbReference type="Pfam" id="PF00005">
    <property type="entry name" value="ABC_tran"/>
    <property type="match status" value="1"/>
</dbReference>
<dbReference type="SMART" id="SM00382">
    <property type="entry name" value="AAA"/>
    <property type="match status" value="1"/>
</dbReference>
<dbReference type="Proteomes" id="UP000032515">
    <property type="component" value="Unassembled WGS sequence"/>
</dbReference>
<dbReference type="GO" id="GO:0016887">
    <property type="term" value="F:ATP hydrolysis activity"/>
    <property type="evidence" value="ECO:0007669"/>
    <property type="project" value="InterPro"/>
</dbReference>
<dbReference type="InterPro" id="IPR017871">
    <property type="entry name" value="ABC_transporter-like_CS"/>
</dbReference>
<dbReference type="AlphaFoldDB" id="A0A0D7F4S1"/>
<accession>A0A0D7F4S1</accession>
<dbReference type="PROSITE" id="PS50893">
    <property type="entry name" value="ABC_TRANSPORTER_2"/>
    <property type="match status" value="1"/>
</dbReference>
<comment type="function">
    <text evidence="5">Involved in beta-(1--&gt;2)glucan export. Transmembrane domains (TMD) form a pore in the inner membrane and the ATP-binding domain (NBD) is responsible for energy generation.</text>
</comment>
<feature type="region of interest" description="Disordered" evidence="6">
    <location>
        <begin position="276"/>
        <end position="298"/>
    </location>
</feature>
<evidence type="ECO:0000256" key="1">
    <source>
        <dbReference type="ARBA" id="ARBA00005417"/>
    </source>
</evidence>
<dbReference type="SUPFAM" id="SSF52540">
    <property type="entry name" value="P-loop containing nucleoside triphosphate hydrolases"/>
    <property type="match status" value="1"/>
</dbReference>
<evidence type="ECO:0000313" key="8">
    <source>
        <dbReference type="EMBL" id="KIZ48129.1"/>
    </source>
</evidence>
<evidence type="ECO:0000256" key="3">
    <source>
        <dbReference type="ARBA" id="ARBA00022741"/>
    </source>
</evidence>
<dbReference type="InterPro" id="IPR050166">
    <property type="entry name" value="ABC_transporter_ATP-bind"/>
</dbReference>
<dbReference type="InterPro" id="IPR003593">
    <property type="entry name" value="AAA+_ATPase"/>
</dbReference>
<dbReference type="PANTHER" id="PTHR42788">
    <property type="entry name" value="TAURINE IMPORT ATP-BINDING PROTEIN-RELATED"/>
    <property type="match status" value="1"/>
</dbReference>
<dbReference type="EMBL" id="JXXE01000014">
    <property type="protein sequence ID" value="KIZ48129.1"/>
    <property type="molecule type" value="Genomic_DNA"/>
</dbReference>
<evidence type="ECO:0000259" key="7">
    <source>
        <dbReference type="PROSITE" id="PS50893"/>
    </source>
</evidence>
<dbReference type="PROSITE" id="PS00211">
    <property type="entry name" value="ABC_TRANSPORTER_1"/>
    <property type="match status" value="1"/>
</dbReference>
<proteinExistence type="inferred from homology"/>
<dbReference type="GO" id="GO:0005524">
    <property type="term" value="F:ATP binding"/>
    <property type="evidence" value="ECO:0007669"/>
    <property type="project" value="UniProtKB-KW"/>
</dbReference>
<evidence type="ECO:0000256" key="2">
    <source>
        <dbReference type="ARBA" id="ARBA00022448"/>
    </source>
</evidence>
<dbReference type="CDD" id="cd03293">
    <property type="entry name" value="ABC_NrtD_SsuB_transporters"/>
    <property type="match status" value="1"/>
</dbReference>
<name>A0A0D7F4S1_RHOPL</name>
<gene>
    <name evidence="8" type="ORF">OO17_00550</name>
</gene>
<keyword evidence="2" id="KW-0813">Transport</keyword>
<keyword evidence="4" id="KW-0067">ATP-binding</keyword>